<evidence type="ECO:0000313" key="2">
    <source>
        <dbReference type="EMBL" id="VDO48964.1"/>
    </source>
</evidence>
<sequence>MIPDREKVATVVITVIDRRPGTAIPQEVHPGAKDAPGVRHTIDITAHARTTDTSMDRTGEKDRTRQGDDIDLHPLTSHSSPPGETATMIAPEDHFRVHHRSTLYRRPITSLNSSNRHI</sequence>
<accession>A0A183FCK7</accession>
<reference evidence="4" key="2">
    <citation type="submission" date="2019-09" db="UniProtKB">
        <authorList>
            <consortium name="WormBaseParasite"/>
        </authorList>
    </citation>
    <scope>IDENTIFICATION</scope>
</reference>
<evidence type="ECO:0000313" key="4">
    <source>
        <dbReference type="WBParaSite" id="HPBE_0000389901-mRNA-1"/>
    </source>
</evidence>
<dbReference type="AlphaFoldDB" id="A0A183FCK7"/>
<protein>
    <submittedName>
        <fullName evidence="2 4">Uncharacterized protein</fullName>
    </submittedName>
</protein>
<organism evidence="3 4">
    <name type="scientific">Heligmosomoides polygyrus</name>
    <name type="common">Parasitic roundworm</name>
    <dbReference type="NCBI Taxonomy" id="6339"/>
    <lineage>
        <taxon>Eukaryota</taxon>
        <taxon>Metazoa</taxon>
        <taxon>Ecdysozoa</taxon>
        <taxon>Nematoda</taxon>
        <taxon>Chromadorea</taxon>
        <taxon>Rhabditida</taxon>
        <taxon>Rhabditina</taxon>
        <taxon>Rhabditomorpha</taxon>
        <taxon>Strongyloidea</taxon>
        <taxon>Heligmosomidae</taxon>
        <taxon>Heligmosomoides</taxon>
    </lineage>
</organism>
<dbReference type="Proteomes" id="UP000050761">
    <property type="component" value="Unassembled WGS sequence"/>
</dbReference>
<dbReference type="EMBL" id="UZAH01018807">
    <property type="protein sequence ID" value="VDO48964.1"/>
    <property type="molecule type" value="Genomic_DNA"/>
</dbReference>
<proteinExistence type="predicted"/>
<evidence type="ECO:0000313" key="3">
    <source>
        <dbReference type="Proteomes" id="UP000050761"/>
    </source>
</evidence>
<keyword evidence="3" id="KW-1185">Reference proteome</keyword>
<feature type="region of interest" description="Disordered" evidence="1">
    <location>
        <begin position="46"/>
        <end position="87"/>
    </location>
</feature>
<gene>
    <name evidence="2" type="ORF">HPBE_LOCUS3900</name>
</gene>
<feature type="compositionally biased region" description="Basic and acidic residues" evidence="1">
    <location>
        <begin position="54"/>
        <end position="72"/>
    </location>
</feature>
<evidence type="ECO:0000256" key="1">
    <source>
        <dbReference type="SAM" id="MobiDB-lite"/>
    </source>
</evidence>
<reference evidence="2 3" key="1">
    <citation type="submission" date="2018-11" db="EMBL/GenBank/DDBJ databases">
        <authorList>
            <consortium name="Pathogen Informatics"/>
        </authorList>
    </citation>
    <scope>NUCLEOTIDE SEQUENCE [LARGE SCALE GENOMIC DNA]</scope>
</reference>
<dbReference type="WBParaSite" id="HPBE_0000389901-mRNA-1">
    <property type="protein sequence ID" value="HPBE_0000389901-mRNA-1"/>
    <property type="gene ID" value="HPBE_0000389901"/>
</dbReference>
<accession>A0A3P7WN56</accession>
<name>A0A183FCK7_HELPZ</name>